<feature type="domain" description="Cupin type-2" evidence="2">
    <location>
        <begin position="52"/>
        <end position="109"/>
    </location>
</feature>
<evidence type="ECO:0000259" key="2">
    <source>
        <dbReference type="Pfam" id="PF07883"/>
    </source>
</evidence>
<dbReference type="Pfam" id="PF07883">
    <property type="entry name" value="Cupin_2"/>
    <property type="match status" value="1"/>
</dbReference>
<evidence type="ECO:0000313" key="4">
    <source>
        <dbReference type="Proteomes" id="UP000271554"/>
    </source>
</evidence>
<dbReference type="SUPFAM" id="SSF51182">
    <property type="entry name" value="RmlC-like cupins"/>
    <property type="match status" value="1"/>
</dbReference>
<dbReference type="InterPro" id="IPR014710">
    <property type="entry name" value="RmlC-like_jellyroll"/>
</dbReference>
<organism evidence="3 4">
    <name type="scientific">Streptomyces hundungensis</name>
    <dbReference type="NCBI Taxonomy" id="1077946"/>
    <lineage>
        <taxon>Bacteria</taxon>
        <taxon>Bacillati</taxon>
        <taxon>Actinomycetota</taxon>
        <taxon>Actinomycetes</taxon>
        <taxon>Kitasatosporales</taxon>
        <taxon>Streptomycetaceae</taxon>
        <taxon>Streptomyces</taxon>
    </lineage>
</organism>
<dbReference type="EMBL" id="CP032698">
    <property type="protein sequence ID" value="AYG82256.1"/>
    <property type="molecule type" value="Genomic_DNA"/>
</dbReference>
<reference evidence="3 4" key="1">
    <citation type="submission" date="2018-10" db="EMBL/GenBank/DDBJ databases">
        <title>Relationship between Morphology and Antimicrobial Activity in Streptomyces.</title>
        <authorList>
            <person name="Kang H.J."/>
            <person name="Kim S.B."/>
        </authorList>
    </citation>
    <scope>NUCLEOTIDE SEQUENCE [LARGE SCALE GENOMIC DNA]</scope>
    <source>
        <strain evidence="3 4">BH38</strain>
    </source>
</reference>
<dbReference type="OrthoDB" id="9791637at2"/>
<dbReference type="PANTHER" id="PTHR36440:SF1">
    <property type="entry name" value="PUTATIVE (AFU_ORTHOLOGUE AFUA_8G07350)-RELATED"/>
    <property type="match status" value="1"/>
</dbReference>
<dbReference type="Proteomes" id="UP000271554">
    <property type="component" value="Chromosome"/>
</dbReference>
<name>A0A387HEI4_9ACTN</name>
<evidence type="ECO:0000256" key="1">
    <source>
        <dbReference type="SAM" id="MobiDB-lite"/>
    </source>
</evidence>
<dbReference type="InterPro" id="IPR013096">
    <property type="entry name" value="Cupin_2"/>
</dbReference>
<proteinExistence type="predicted"/>
<dbReference type="InterPro" id="IPR011051">
    <property type="entry name" value="RmlC_Cupin_sf"/>
</dbReference>
<dbReference type="InterPro" id="IPR053146">
    <property type="entry name" value="QDO-like"/>
</dbReference>
<gene>
    <name evidence="3" type="ORF">DWB77_04426</name>
</gene>
<dbReference type="RefSeq" id="WP_120722872.1">
    <property type="nucleotide sequence ID" value="NZ_CP032698.1"/>
</dbReference>
<protein>
    <recommendedName>
        <fullName evidence="2">Cupin type-2 domain-containing protein</fullName>
    </recommendedName>
</protein>
<keyword evidence="4" id="KW-1185">Reference proteome</keyword>
<sequence>MSTTPEDRFVVLEPGETRPTRVPLPPGFGVKVTTTDSEGRLVVLENRLDVDVPLHVHELMDEFVYVLEGEMEIDYEGVTHRLTAGMCALLPHGVPHAMRNAFRPPVRTLQISTPGGWDRFLEDLFAAGPAVRTPDGAMDLAEVNALGEPYGMRYTPGTMALDRPEPPTTGRSRVS</sequence>
<evidence type="ECO:0000313" key="3">
    <source>
        <dbReference type="EMBL" id="AYG82256.1"/>
    </source>
</evidence>
<dbReference type="AlphaFoldDB" id="A0A387HEI4"/>
<dbReference type="KEGG" id="shun:DWB77_04426"/>
<feature type="region of interest" description="Disordered" evidence="1">
    <location>
        <begin position="155"/>
        <end position="175"/>
    </location>
</feature>
<dbReference type="Gene3D" id="2.60.120.10">
    <property type="entry name" value="Jelly Rolls"/>
    <property type="match status" value="1"/>
</dbReference>
<dbReference type="PANTHER" id="PTHR36440">
    <property type="entry name" value="PUTATIVE (AFU_ORTHOLOGUE AFUA_8G07350)-RELATED"/>
    <property type="match status" value="1"/>
</dbReference>
<accession>A0A387HEI4</accession>